<evidence type="ECO:0000256" key="4">
    <source>
        <dbReference type="SAM" id="Coils"/>
    </source>
</evidence>
<feature type="domain" description="PUM-HD" evidence="6">
    <location>
        <begin position="838"/>
        <end position="1180"/>
    </location>
</feature>
<evidence type="ECO:0000256" key="5">
    <source>
        <dbReference type="SAM" id="MobiDB-lite"/>
    </source>
</evidence>
<dbReference type="SUPFAM" id="SSF48371">
    <property type="entry name" value="ARM repeat"/>
    <property type="match status" value="1"/>
</dbReference>
<dbReference type="STRING" id="1262450.S3CIS0"/>
<dbReference type="Gene3D" id="1.25.10.10">
    <property type="entry name" value="Leucine-rich Repeat Variant"/>
    <property type="match status" value="1"/>
</dbReference>
<dbReference type="Pfam" id="PF22493">
    <property type="entry name" value="PUF_NOP9"/>
    <property type="match status" value="1"/>
</dbReference>
<gene>
    <name evidence="7" type="ORF">F503_02411</name>
</gene>
<evidence type="ECO:0000259" key="6">
    <source>
        <dbReference type="PROSITE" id="PS50303"/>
    </source>
</evidence>
<feature type="compositionally biased region" description="Low complexity" evidence="5">
    <location>
        <begin position="571"/>
        <end position="584"/>
    </location>
</feature>
<feature type="repeat" description="Pumilio" evidence="3">
    <location>
        <begin position="863"/>
        <end position="899"/>
    </location>
</feature>
<feature type="repeat" description="Pumilio" evidence="3">
    <location>
        <begin position="1117"/>
        <end position="1154"/>
    </location>
</feature>
<dbReference type="CDD" id="cd07920">
    <property type="entry name" value="Pumilio"/>
    <property type="match status" value="1"/>
</dbReference>
<feature type="region of interest" description="Disordered" evidence="5">
    <location>
        <begin position="183"/>
        <end position="233"/>
    </location>
</feature>
<dbReference type="OrthoDB" id="668540at2759"/>
<feature type="region of interest" description="Disordered" evidence="5">
    <location>
        <begin position="306"/>
        <end position="396"/>
    </location>
</feature>
<keyword evidence="1" id="KW-0677">Repeat</keyword>
<evidence type="ECO:0000313" key="7">
    <source>
        <dbReference type="EMBL" id="EPE06283.1"/>
    </source>
</evidence>
<dbReference type="InterPro" id="IPR033133">
    <property type="entry name" value="PUM-HD"/>
</dbReference>
<dbReference type="SMART" id="SM00025">
    <property type="entry name" value="Pumilio"/>
    <property type="match status" value="8"/>
</dbReference>
<dbReference type="PANTHER" id="PTHR12537:SF13">
    <property type="entry name" value="PUMILIO HOMOLOGY DOMAIN FAMILY MEMBER 4"/>
    <property type="match status" value="1"/>
</dbReference>
<evidence type="ECO:0000313" key="8">
    <source>
        <dbReference type="Proteomes" id="UP000016923"/>
    </source>
</evidence>
<evidence type="ECO:0000256" key="1">
    <source>
        <dbReference type="ARBA" id="ARBA00022737"/>
    </source>
</evidence>
<dbReference type="PROSITE" id="PS50302">
    <property type="entry name" value="PUM"/>
    <property type="match status" value="8"/>
</dbReference>
<dbReference type="Proteomes" id="UP000016923">
    <property type="component" value="Unassembled WGS sequence"/>
</dbReference>
<feature type="region of interest" description="Disordered" evidence="5">
    <location>
        <begin position="541"/>
        <end position="588"/>
    </location>
</feature>
<dbReference type="GO" id="GO:0005737">
    <property type="term" value="C:cytoplasm"/>
    <property type="evidence" value="ECO:0007669"/>
    <property type="project" value="TreeGrafter"/>
</dbReference>
<keyword evidence="4" id="KW-0175">Coiled coil</keyword>
<feature type="region of interest" description="Disordered" evidence="5">
    <location>
        <begin position="822"/>
        <end position="842"/>
    </location>
</feature>
<name>S3CIS0_OPHP1</name>
<dbReference type="InterPro" id="IPR011989">
    <property type="entry name" value="ARM-like"/>
</dbReference>
<feature type="compositionally biased region" description="Polar residues" evidence="5">
    <location>
        <begin position="832"/>
        <end position="842"/>
    </location>
</feature>
<dbReference type="HOGENOM" id="CLU_004133_0_0_1"/>
<accession>S3CIS0</accession>
<sequence length="1312" mass="143048">MLRNSWKRDDSCSGGDKAVGGRDTICICIAALAQVWCGIDCGAQRHIRAAVNNDDDNYSWDLGPETRTEISSSTAELRIQHTTTTHVGAAAQDREMYRKLKLMPGAKESIQEAKTKVTNRNERNVLNPTPGSHEISDGHNDRNDLAIYSPYSPIVSHSLPYPHRDSLHPPTATMDELRYRAQQPPLGDTNMGSFVSPPRNGSRMPQPAASHDPRSVLPRRFTTDSGRVPTLSSLTPQRVPEQQDMSTSAAMHKVQLLEKKKIEYEKLREQKRRFEAEMQKLDQQQLRDEQELAAMQEDLGRSIGAAINSGHQSEPTTPPEYRETSAGFPTMFSRPNRYSTSSLTSPPGLLFNRPGRSGSQIASPQSSIMQSSSSSVQRYGFDDPRSVPLTRRNSDDDDKEEAHLIFILILILILVPSLFRLQTLDVLNPAPTPLEMPQNPPTMVEDIHADLSPSSMNRYSMPVTRSKTAFYDISSLDQTNTTRFLFGEEEEHRNGEVKHYQPAPVVAPSHDESFPTLTRREGQPHMLSASSAALDLALSQTPKPEAAANPNSWANARRHRTQPSLSGHPPASMASSQSNASSDAGGINGVNVRHSFDMKYYGENANDGSAASIMTSPSSQIMATPPKLQTSYSANDVATIKSTPGSAMASNANNHAQQYLHNHNASLGRIPAGALPSRHSRELSTTDINNAVAAREYASIGTALQGNQGSYGPGSVPVSAPPHSQPPFTASSLAAAAAAASSSSTVTSMPSATTGNQYMGGGYYNGNNYSLSTAPPVTIGNPAAYGPNAIPMLAQTMQALALNNNGGMYQAQGFGNFGPIYGAPPAPGPGPQSSSRDNQTRVMQSRRQLENDAMNRFNNMPLEAVGGTIYELCKDQHGCRYLQKQLENRIPDQVHMIWKETNQHVVELMTDPFGNYLCQKLLEYCNDDERTVLIQNAAQDMVRIALNQHGTRALQKMIEFISTEKQIQIIIEALRHRVVDLIQDLNGNHVIQKCLNKLSPADAQFIFDAVGGACVEVGTHRHGCCVLQRCIDHASGDQKVWLIARITDEAVTLIQDPFGNYVVQYIIDLNDHNHTEPLVAQLRGRICALSRHKFSSNVVEKCLRCSREPSRDMIVEELLTPGEIDRLLRDSYANYVIQTALEYATPYMKIRLVECIRPHLPQIRSTPYGRRIQAKIQTYESRSGHSSGHITPADSSQGQIPLHSAHNRGGSSGAIMLPTSAFSANGMNGLGGRPNMPSQTNVPTTGQSGRPIAAVYGPPPTFGRPGFPPNGMPMNANGMPGMIPVSMPPNMGPGMAGPGMGHGADNGEATWL</sequence>
<evidence type="ECO:0000256" key="3">
    <source>
        <dbReference type="PROSITE-ProRule" id="PRU00317"/>
    </source>
</evidence>
<feature type="compositionally biased region" description="Low complexity" evidence="5">
    <location>
        <begin position="339"/>
        <end position="350"/>
    </location>
</feature>
<proteinExistence type="predicted"/>
<dbReference type="InterPro" id="IPR001313">
    <property type="entry name" value="Pumilio_RNA-bd_rpt"/>
</dbReference>
<dbReference type="PANTHER" id="PTHR12537">
    <property type="entry name" value="RNA BINDING PROTEIN PUMILIO-RELATED"/>
    <property type="match status" value="1"/>
</dbReference>
<comment type="function">
    <text evidence="2">RNA-binding nucleolar protein required for pre-rRNA processing. Involved in production of 18S rRNA and assembly of small ribosomal subunit.</text>
</comment>
<dbReference type="OMA" id="HYKGELY"/>
<feature type="compositionally biased region" description="Low complexity" evidence="5">
    <location>
        <begin position="359"/>
        <end position="377"/>
    </location>
</feature>
<dbReference type="eggNOG" id="KOG2049">
    <property type="taxonomic scope" value="Eukaryota"/>
</dbReference>
<feature type="coiled-coil region" evidence="4">
    <location>
        <begin position="257"/>
        <end position="298"/>
    </location>
</feature>
<feature type="repeat" description="Pumilio" evidence="3">
    <location>
        <begin position="973"/>
        <end position="1008"/>
    </location>
</feature>
<dbReference type="GO" id="GO:0003729">
    <property type="term" value="F:mRNA binding"/>
    <property type="evidence" value="ECO:0007669"/>
    <property type="project" value="TreeGrafter"/>
</dbReference>
<feature type="region of interest" description="Disordered" evidence="5">
    <location>
        <begin position="708"/>
        <end position="729"/>
    </location>
</feature>
<protein>
    <submittedName>
        <fullName evidence="7">Rna-binding protein</fullName>
    </submittedName>
</protein>
<organism evidence="7 8">
    <name type="scientific">Ophiostoma piceae (strain UAMH 11346)</name>
    <name type="common">Sap stain fungus</name>
    <dbReference type="NCBI Taxonomy" id="1262450"/>
    <lineage>
        <taxon>Eukaryota</taxon>
        <taxon>Fungi</taxon>
        <taxon>Dikarya</taxon>
        <taxon>Ascomycota</taxon>
        <taxon>Pezizomycotina</taxon>
        <taxon>Sordariomycetes</taxon>
        <taxon>Sordariomycetidae</taxon>
        <taxon>Ophiostomatales</taxon>
        <taxon>Ophiostomataceae</taxon>
        <taxon>Ophiostoma</taxon>
    </lineage>
</organism>
<feature type="repeat" description="Pumilio" evidence="3">
    <location>
        <begin position="1045"/>
        <end position="1080"/>
    </location>
</feature>
<dbReference type="GO" id="GO:0010608">
    <property type="term" value="P:post-transcriptional regulation of gene expression"/>
    <property type="evidence" value="ECO:0007669"/>
    <property type="project" value="TreeGrafter"/>
</dbReference>
<feature type="repeat" description="Pumilio" evidence="3">
    <location>
        <begin position="936"/>
        <end position="972"/>
    </location>
</feature>
<dbReference type="InterPro" id="IPR033712">
    <property type="entry name" value="Pumilio_RNA-bd"/>
</dbReference>
<feature type="compositionally biased region" description="Basic and acidic residues" evidence="5">
    <location>
        <begin position="509"/>
        <end position="523"/>
    </location>
</feature>
<feature type="repeat" description="Pumilio" evidence="3">
    <location>
        <begin position="1081"/>
        <end position="1116"/>
    </location>
</feature>
<dbReference type="InterPro" id="IPR016024">
    <property type="entry name" value="ARM-type_fold"/>
</dbReference>
<reference evidence="7 8" key="1">
    <citation type="journal article" date="2013" name="BMC Genomics">
        <title>The genome and transcriptome of the pine saprophyte Ophiostoma piceae, and a comparison with the bark beetle-associated pine pathogen Grosmannia clavigera.</title>
        <authorList>
            <person name="Haridas S."/>
            <person name="Wang Y."/>
            <person name="Lim L."/>
            <person name="Massoumi Alamouti S."/>
            <person name="Jackman S."/>
            <person name="Docking R."/>
            <person name="Robertson G."/>
            <person name="Birol I."/>
            <person name="Bohlmann J."/>
            <person name="Breuil C."/>
        </authorList>
    </citation>
    <scope>NUCLEOTIDE SEQUENCE [LARGE SCALE GENOMIC DNA]</scope>
    <source>
        <strain evidence="7 8">UAMH 11346</strain>
    </source>
</reference>
<keyword evidence="8" id="KW-1185">Reference proteome</keyword>
<feature type="repeat" description="Pumilio" evidence="3">
    <location>
        <begin position="900"/>
        <end position="935"/>
    </location>
</feature>
<dbReference type="PROSITE" id="PS50303">
    <property type="entry name" value="PUM_HD"/>
    <property type="match status" value="1"/>
</dbReference>
<dbReference type="FunFam" id="1.25.10.10:FF:000237">
    <property type="entry name" value="Pumilio homolog 9"/>
    <property type="match status" value="1"/>
</dbReference>
<dbReference type="VEuPathDB" id="FungiDB:F503_02411"/>
<feature type="repeat" description="Pumilio" evidence="3">
    <location>
        <begin position="1009"/>
        <end position="1044"/>
    </location>
</feature>
<feature type="region of interest" description="Disordered" evidence="5">
    <location>
        <begin position="490"/>
        <end position="526"/>
    </location>
</feature>
<dbReference type="EMBL" id="KE148153">
    <property type="protein sequence ID" value="EPE06283.1"/>
    <property type="molecule type" value="Genomic_DNA"/>
</dbReference>
<feature type="compositionally biased region" description="Basic and acidic residues" evidence="5">
    <location>
        <begin position="490"/>
        <end position="499"/>
    </location>
</feature>
<evidence type="ECO:0000256" key="2">
    <source>
        <dbReference type="ARBA" id="ARBA00024893"/>
    </source>
</evidence>